<evidence type="ECO:0000256" key="1">
    <source>
        <dbReference type="ARBA" id="ARBA00022617"/>
    </source>
</evidence>
<proteinExistence type="predicted"/>
<organism evidence="6 7">
    <name type="scientific">Teredinibacter turnerae (strain ATCC 39867 / T7901)</name>
    <dbReference type="NCBI Taxonomy" id="377629"/>
    <lineage>
        <taxon>Bacteria</taxon>
        <taxon>Pseudomonadati</taxon>
        <taxon>Pseudomonadota</taxon>
        <taxon>Gammaproteobacteria</taxon>
        <taxon>Cellvibrionales</taxon>
        <taxon>Cellvibrionaceae</taxon>
        <taxon>Teredinibacter</taxon>
    </lineage>
</organism>
<dbReference type="Gene3D" id="1.10.760.10">
    <property type="entry name" value="Cytochrome c-like domain"/>
    <property type="match status" value="1"/>
</dbReference>
<dbReference type="AlphaFoldDB" id="C5BT28"/>
<dbReference type="Proteomes" id="UP000009080">
    <property type="component" value="Chromosome"/>
</dbReference>
<keyword evidence="7" id="KW-1185">Reference proteome</keyword>
<dbReference type="GO" id="GO:0046872">
    <property type="term" value="F:metal ion binding"/>
    <property type="evidence" value="ECO:0007669"/>
    <property type="project" value="UniProtKB-KW"/>
</dbReference>
<dbReference type="InterPro" id="IPR047758">
    <property type="entry name" value="CytoC_perox"/>
</dbReference>
<dbReference type="GO" id="GO:0009055">
    <property type="term" value="F:electron transfer activity"/>
    <property type="evidence" value="ECO:0007669"/>
    <property type="project" value="InterPro"/>
</dbReference>
<dbReference type="GO" id="GO:0004130">
    <property type="term" value="F:cytochrome-c peroxidase activity"/>
    <property type="evidence" value="ECO:0007669"/>
    <property type="project" value="TreeGrafter"/>
</dbReference>
<evidence type="ECO:0000313" key="7">
    <source>
        <dbReference type="Proteomes" id="UP000009080"/>
    </source>
</evidence>
<evidence type="ECO:0000313" key="6">
    <source>
        <dbReference type="EMBL" id="ACR12224.1"/>
    </source>
</evidence>
<dbReference type="KEGG" id="ttu:TERTU_3879"/>
<dbReference type="PANTHER" id="PTHR30600">
    <property type="entry name" value="CYTOCHROME C PEROXIDASE-RELATED"/>
    <property type="match status" value="1"/>
</dbReference>
<keyword evidence="2 4" id="KW-0479">Metal-binding</keyword>
<dbReference type="Pfam" id="PF21419">
    <property type="entry name" value="RoxA-like_Cyt-c"/>
    <property type="match status" value="1"/>
</dbReference>
<evidence type="ECO:0000256" key="4">
    <source>
        <dbReference type="PROSITE-ProRule" id="PRU00433"/>
    </source>
</evidence>
<dbReference type="InterPro" id="IPR009056">
    <property type="entry name" value="Cyt_c-like_dom"/>
</dbReference>
<dbReference type="PANTHER" id="PTHR30600:SF9">
    <property type="entry name" value="BLR7738 PROTEIN"/>
    <property type="match status" value="1"/>
</dbReference>
<evidence type="ECO:0000259" key="5">
    <source>
        <dbReference type="PROSITE" id="PS51007"/>
    </source>
</evidence>
<name>C5BT28_TERTT</name>
<keyword evidence="1 4" id="KW-0349">Heme</keyword>
<dbReference type="SUPFAM" id="SSF46626">
    <property type="entry name" value="Cytochrome c"/>
    <property type="match status" value="1"/>
</dbReference>
<protein>
    <submittedName>
        <fullName evidence="6">Lipoprotein</fullName>
    </submittedName>
</protein>
<keyword evidence="6" id="KW-0449">Lipoprotein</keyword>
<dbReference type="STRING" id="377629.TERTU_3879"/>
<dbReference type="EMBL" id="CP001614">
    <property type="protein sequence ID" value="ACR12224.1"/>
    <property type="molecule type" value="Genomic_DNA"/>
</dbReference>
<dbReference type="eggNOG" id="COG1858">
    <property type="taxonomic scope" value="Bacteria"/>
</dbReference>
<reference evidence="6 7" key="1">
    <citation type="journal article" date="2009" name="PLoS ONE">
        <title>The complete genome of Teredinibacter turnerae T7901: an intracellular endosymbiont of marine wood-boring bivalves (shipworms).</title>
        <authorList>
            <person name="Yang J.C."/>
            <person name="Madupu R."/>
            <person name="Durkin A.S."/>
            <person name="Ekborg N.A."/>
            <person name="Pedamallu C.S."/>
            <person name="Hostetler J.B."/>
            <person name="Radune D."/>
            <person name="Toms B.S."/>
            <person name="Henrissat B."/>
            <person name="Coutinho P.M."/>
            <person name="Schwarz S."/>
            <person name="Field L."/>
            <person name="Trindade-Silva A.E."/>
            <person name="Soares C.A.G."/>
            <person name="Elshahawi S."/>
            <person name="Hanora A."/>
            <person name="Schmidt E.W."/>
            <person name="Haygood M.G."/>
            <person name="Posfai J."/>
            <person name="Benner J."/>
            <person name="Madinger C."/>
            <person name="Nove J."/>
            <person name="Anton B."/>
            <person name="Chaudhary K."/>
            <person name="Foster J."/>
            <person name="Holman A."/>
            <person name="Kumar S."/>
            <person name="Lessard P.A."/>
            <person name="Luyten Y.A."/>
            <person name="Slatko B."/>
            <person name="Wood N."/>
            <person name="Wu B."/>
            <person name="Teplitski M."/>
            <person name="Mougous J.D."/>
            <person name="Ward N."/>
            <person name="Eisen J.A."/>
            <person name="Badger J.H."/>
            <person name="Distel D.L."/>
        </authorList>
    </citation>
    <scope>NUCLEOTIDE SEQUENCE [LARGE SCALE GENOMIC DNA]</scope>
    <source>
        <strain evidence="7">ATCC 39867 / T7901</strain>
    </source>
</reference>
<sequence>MKKGFLRVLTIAATCTLLNGCTYLTQGVWAPETRGAQAAGEDLFGDHANRIVYLEQNWGPADSLWFYNTTQGSDLLPYDIFLYLEQADSRSLFRSDENMRHYRYLVQNPTKDNPDGLPVGMVKDTYLGREYMGFTCAACHTSQLNYQGLGIRIDGAPPLADMDGFMHGLEAALLASLEDDEKFTRLAKNVLGKHYPEGSDELRALLDETHQRRKAYNYINAPLHGPQLVAYGYGRLDAFGRIYNRVLHQLTPDDFNFNPANAPVSYPFLWDTPQHDYVQWNGVGANAKTGALGRNVGEVMGVFGSMDLSRETRSKGYVSSVDVRNIVRLEHHLAKLYSPVWPADILPPVDETLAARGKEVFVEYRCHQCHQAIIRDDPKRQVFAQMASLDLIGTDSTAVDNAIAYQGKTGYFYERATPKKFVDAIGSRYPEKTSVLPMLVTAGEGIVKQPDPDKSYIRRLFERLYDVITAVRENPAPDDLRQLDFLASDAFPTYLRAYKGRPLNGIWATAPYLHNGSVPNLYELFLPQCDSEALLAGEVTPGETCRSVEFTVGSREFDPDKVGYVQRSAAEYPGLFVFNTRLPSNSNAGHEYAAGKTPVLRLDAANRPILDENGKPQLEWLPPISKADRWALVEYLKTL</sequence>
<dbReference type="RefSeq" id="WP_015818336.1">
    <property type="nucleotide sequence ID" value="NC_012997.1"/>
</dbReference>
<keyword evidence="3 4" id="KW-0408">Iron</keyword>
<dbReference type="InterPro" id="IPR051395">
    <property type="entry name" value="Cytochrome_c_Peroxidase/MauG"/>
</dbReference>
<feature type="domain" description="Cytochrome c" evidence="5">
    <location>
        <begin position="123"/>
        <end position="210"/>
    </location>
</feature>
<dbReference type="HOGENOM" id="CLU_014386_1_0_6"/>
<evidence type="ECO:0000256" key="3">
    <source>
        <dbReference type="ARBA" id="ARBA00023004"/>
    </source>
</evidence>
<gene>
    <name evidence="6" type="ordered locus">TERTU_3879</name>
</gene>
<accession>C5BT28</accession>
<evidence type="ECO:0000256" key="2">
    <source>
        <dbReference type="ARBA" id="ARBA00022723"/>
    </source>
</evidence>
<dbReference type="InterPro" id="IPR036909">
    <property type="entry name" value="Cyt_c-like_dom_sf"/>
</dbReference>
<dbReference type="GO" id="GO:0020037">
    <property type="term" value="F:heme binding"/>
    <property type="evidence" value="ECO:0007669"/>
    <property type="project" value="InterPro"/>
</dbReference>
<feature type="domain" description="Cytochrome c" evidence="5">
    <location>
        <begin position="352"/>
        <end position="499"/>
    </location>
</feature>
<dbReference type="OrthoDB" id="417271at2"/>
<dbReference type="PROSITE" id="PS51007">
    <property type="entry name" value="CYTC"/>
    <property type="match status" value="2"/>
</dbReference>
<dbReference type="NCBIfam" id="NF040606">
    <property type="entry name" value="CytoC_perox"/>
    <property type="match status" value="1"/>
</dbReference>